<dbReference type="Pfam" id="PF04607">
    <property type="entry name" value="RelA_SpoT"/>
    <property type="match status" value="1"/>
</dbReference>
<dbReference type="InterPro" id="IPR043519">
    <property type="entry name" value="NT_sf"/>
</dbReference>
<dbReference type="CDD" id="cd05399">
    <property type="entry name" value="NT_Rel-Spo_like"/>
    <property type="match status" value="1"/>
</dbReference>
<proteinExistence type="predicted"/>
<dbReference type="Gene3D" id="3.30.460.10">
    <property type="entry name" value="Beta Polymerase, domain 2"/>
    <property type="match status" value="1"/>
</dbReference>
<gene>
    <name evidence="2" type="ORF">PG2T_00525</name>
</gene>
<accession>A0A1B1YQ05</accession>
<evidence type="ECO:0000313" key="3">
    <source>
        <dbReference type="Proteomes" id="UP000092952"/>
    </source>
</evidence>
<evidence type="ECO:0000259" key="1">
    <source>
        <dbReference type="SMART" id="SM00954"/>
    </source>
</evidence>
<dbReference type="Proteomes" id="UP000092952">
    <property type="component" value="Chromosome"/>
</dbReference>
<dbReference type="PANTHER" id="PTHR47837">
    <property type="entry name" value="GTP PYROPHOSPHOKINASE YJBM"/>
    <property type="match status" value="1"/>
</dbReference>
<dbReference type="SUPFAM" id="SSF81301">
    <property type="entry name" value="Nucleotidyltransferase"/>
    <property type="match status" value="1"/>
</dbReference>
<dbReference type="AlphaFoldDB" id="A0A1B1YQ05"/>
<dbReference type="InParanoid" id="A0A1B1YQ05"/>
<keyword evidence="3" id="KW-1185">Reference proteome</keyword>
<dbReference type="InterPro" id="IPR007685">
    <property type="entry name" value="RelA_SpoT"/>
</dbReference>
<dbReference type="EMBL" id="CP014671">
    <property type="protein sequence ID" value="ANX02828.1"/>
    <property type="molecule type" value="Genomic_DNA"/>
</dbReference>
<feature type="domain" description="RelA/SpoT" evidence="1">
    <location>
        <begin position="57"/>
        <end position="164"/>
    </location>
</feature>
<dbReference type="SMART" id="SM00954">
    <property type="entry name" value="RelA_SpoT"/>
    <property type="match status" value="1"/>
</dbReference>
<protein>
    <recommendedName>
        <fullName evidence="1">RelA/SpoT domain-containing protein</fullName>
    </recommendedName>
</protein>
<dbReference type="OrthoDB" id="9789634at2"/>
<name>A0A1B1YQ05_9GAMM</name>
<sequence>MRSAISKTSIDALGERLRGGNLSDDDLRQLDSYRRTFADAYESVISAVRGLDLEPTGRPAKSTPAIVAKLRRGSIRLSQMQDIAGCRLVIDDTLHQNRVIHGLTSLFDNTLVHDRREMPNNGYRGVHVIVVINDRAVEIQVRTALQHVWAELSEKLSDVVGPDIKYGMGDPLCLELLERYSLLIAAIEGLEMDAAPQKLLEMKQYLKNKIQAAIRQLADFTGG</sequence>
<dbReference type="RefSeq" id="WP_068802342.1">
    <property type="nucleotide sequence ID" value="NZ_CP014671.1"/>
</dbReference>
<reference evidence="3" key="1">
    <citation type="submission" date="2016-03" db="EMBL/GenBank/DDBJ databases">
        <title>Complete genome sequence of Solimmundus cernigliae, representing a novel lineage of polycyclic aromatic hydrocarbon degraders within the Gammaproteobacteria.</title>
        <authorList>
            <person name="Singleton D.R."/>
            <person name="Dickey A.N."/>
            <person name="Scholl E.H."/>
            <person name="Wright F.A."/>
            <person name="Aitken M.D."/>
        </authorList>
    </citation>
    <scope>NUCLEOTIDE SEQUENCE [LARGE SCALE GENOMIC DNA]</scope>
    <source>
        <strain evidence="3">TR3.2</strain>
    </source>
</reference>
<dbReference type="KEGG" id="gbi:PG2T_00525"/>
<dbReference type="GO" id="GO:0015969">
    <property type="term" value="P:guanosine tetraphosphate metabolic process"/>
    <property type="evidence" value="ECO:0007669"/>
    <property type="project" value="InterPro"/>
</dbReference>
<dbReference type="PANTHER" id="PTHR47837:SF1">
    <property type="entry name" value="GTP PYROPHOSPHOKINASE YJBM"/>
    <property type="match status" value="1"/>
</dbReference>
<organism evidence="2 3">
    <name type="scientific">Immundisolibacter cernigliae</name>
    <dbReference type="NCBI Taxonomy" id="1810504"/>
    <lineage>
        <taxon>Bacteria</taxon>
        <taxon>Pseudomonadati</taxon>
        <taxon>Pseudomonadota</taxon>
        <taxon>Gammaproteobacteria</taxon>
        <taxon>Immundisolibacterales</taxon>
        <taxon>Immundisolibacteraceae</taxon>
        <taxon>Immundisolibacter</taxon>
    </lineage>
</organism>
<dbReference type="InterPro" id="IPR052366">
    <property type="entry name" value="GTP_Pyrophosphokinase"/>
</dbReference>
<evidence type="ECO:0000313" key="2">
    <source>
        <dbReference type="EMBL" id="ANX02828.1"/>
    </source>
</evidence>
<dbReference type="STRING" id="1810504.PG2T_00525"/>